<reference evidence="2" key="1">
    <citation type="journal article" date="2023" name="Front. Plant Sci.">
        <title>Chromosomal-level genome assembly of Melastoma candidum provides insights into trichome evolution.</title>
        <authorList>
            <person name="Zhong Y."/>
            <person name="Wu W."/>
            <person name="Sun C."/>
            <person name="Zou P."/>
            <person name="Liu Y."/>
            <person name="Dai S."/>
            <person name="Zhou R."/>
        </authorList>
    </citation>
    <scope>NUCLEOTIDE SEQUENCE [LARGE SCALE GENOMIC DNA]</scope>
</reference>
<gene>
    <name evidence="1" type="ORF">MLD38_036371</name>
</gene>
<comment type="caution">
    <text evidence="1">The sequence shown here is derived from an EMBL/GenBank/DDBJ whole genome shotgun (WGS) entry which is preliminary data.</text>
</comment>
<dbReference type="Proteomes" id="UP001057402">
    <property type="component" value="Chromosome 11"/>
</dbReference>
<evidence type="ECO:0000313" key="2">
    <source>
        <dbReference type="Proteomes" id="UP001057402"/>
    </source>
</evidence>
<proteinExistence type="predicted"/>
<accession>A0ACB9LK65</accession>
<keyword evidence="2" id="KW-1185">Reference proteome</keyword>
<organism evidence="1 2">
    <name type="scientific">Melastoma candidum</name>
    <dbReference type="NCBI Taxonomy" id="119954"/>
    <lineage>
        <taxon>Eukaryota</taxon>
        <taxon>Viridiplantae</taxon>
        <taxon>Streptophyta</taxon>
        <taxon>Embryophyta</taxon>
        <taxon>Tracheophyta</taxon>
        <taxon>Spermatophyta</taxon>
        <taxon>Magnoliopsida</taxon>
        <taxon>eudicotyledons</taxon>
        <taxon>Gunneridae</taxon>
        <taxon>Pentapetalae</taxon>
        <taxon>rosids</taxon>
        <taxon>malvids</taxon>
        <taxon>Myrtales</taxon>
        <taxon>Melastomataceae</taxon>
        <taxon>Melastomatoideae</taxon>
        <taxon>Melastomateae</taxon>
        <taxon>Melastoma</taxon>
    </lineage>
</organism>
<sequence>MRNPTVGFVNKGGKTVGELSGSALRIKCAKTDGKSWKCKREAKEGRNFCEHHISQLKSYSSGSGRAVAESSGAKGAGPGRVRAGRKKKGDSSPSSSNSSSAGRSSQYYYYYSGFGSSWRKKQGERPGRESSASRGGNARTSYLHMEDESGREREEDDRKRVRKPIKARSLKSLM</sequence>
<dbReference type="EMBL" id="CM042890">
    <property type="protein sequence ID" value="KAI4311478.1"/>
    <property type="molecule type" value="Genomic_DNA"/>
</dbReference>
<evidence type="ECO:0000313" key="1">
    <source>
        <dbReference type="EMBL" id="KAI4311478.1"/>
    </source>
</evidence>
<protein>
    <submittedName>
        <fullName evidence="1">Uncharacterized protein</fullName>
    </submittedName>
</protein>
<name>A0ACB9LK65_9MYRT</name>